<dbReference type="PROSITE" id="PS00622">
    <property type="entry name" value="HTH_LUXR_1"/>
    <property type="match status" value="1"/>
</dbReference>
<dbReference type="InterPro" id="IPR013325">
    <property type="entry name" value="RNA_pol_sigma_r2"/>
</dbReference>
<gene>
    <name evidence="7" type="ORF">FB559_2398</name>
</gene>
<dbReference type="GO" id="GO:0006352">
    <property type="term" value="P:DNA-templated transcription initiation"/>
    <property type="evidence" value="ECO:0007669"/>
    <property type="project" value="InterPro"/>
</dbReference>
<dbReference type="InterPro" id="IPR013324">
    <property type="entry name" value="RNA_pol_sigma_r3/r4-like"/>
</dbReference>
<dbReference type="InterPro" id="IPR013249">
    <property type="entry name" value="RNA_pol_sigma70_r4_t2"/>
</dbReference>
<proteinExistence type="inferred from homology"/>
<dbReference type="PANTHER" id="PTHR43133">
    <property type="entry name" value="RNA POLYMERASE ECF-TYPE SIGMA FACTO"/>
    <property type="match status" value="1"/>
</dbReference>
<comment type="similarity">
    <text evidence="1">Belongs to the sigma-70 factor family. ECF subfamily.</text>
</comment>
<feature type="domain" description="HTH luxR-type" evidence="6">
    <location>
        <begin position="183"/>
        <end position="210"/>
    </location>
</feature>
<name>A0A543CIC1_9ACTN</name>
<dbReference type="SUPFAM" id="SSF88946">
    <property type="entry name" value="Sigma2 domain of RNA polymerase sigma factors"/>
    <property type="match status" value="1"/>
</dbReference>
<dbReference type="AlphaFoldDB" id="A0A543CIC1"/>
<dbReference type="InterPro" id="IPR036388">
    <property type="entry name" value="WH-like_DNA-bd_sf"/>
</dbReference>
<evidence type="ECO:0000256" key="3">
    <source>
        <dbReference type="ARBA" id="ARBA00023082"/>
    </source>
</evidence>
<evidence type="ECO:0000256" key="5">
    <source>
        <dbReference type="ARBA" id="ARBA00023163"/>
    </source>
</evidence>
<reference evidence="7 8" key="1">
    <citation type="submission" date="2019-06" db="EMBL/GenBank/DDBJ databases">
        <title>Sequencing the genomes of 1000 actinobacteria strains.</title>
        <authorList>
            <person name="Klenk H.-P."/>
        </authorList>
    </citation>
    <scope>NUCLEOTIDE SEQUENCE [LARGE SCALE GENOMIC DNA]</scope>
    <source>
        <strain evidence="7 8">DSM 102200</strain>
    </source>
</reference>
<dbReference type="EMBL" id="VFOZ01000001">
    <property type="protein sequence ID" value="TQL96845.1"/>
    <property type="molecule type" value="Genomic_DNA"/>
</dbReference>
<evidence type="ECO:0000256" key="4">
    <source>
        <dbReference type="ARBA" id="ARBA00023125"/>
    </source>
</evidence>
<dbReference type="OrthoDB" id="5518337at2"/>
<keyword evidence="2" id="KW-0805">Transcription regulation</keyword>
<comment type="caution">
    <text evidence="7">The sequence shown here is derived from an EMBL/GenBank/DDBJ whole genome shotgun (WGS) entry which is preliminary data.</text>
</comment>
<evidence type="ECO:0000256" key="1">
    <source>
        <dbReference type="ARBA" id="ARBA00010641"/>
    </source>
</evidence>
<keyword evidence="8" id="KW-1185">Reference proteome</keyword>
<organism evidence="7 8">
    <name type="scientific">Actinoallomurus bryophytorum</name>
    <dbReference type="NCBI Taxonomy" id="1490222"/>
    <lineage>
        <taxon>Bacteria</taxon>
        <taxon>Bacillati</taxon>
        <taxon>Actinomycetota</taxon>
        <taxon>Actinomycetes</taxon>
        <taxon>Streptosporangiales</taxon>
        <taxon>Thermomonosporaceae</taxon>
        <taxon>Actinoallomurus</taxon>
    </lineage>
</organism>
<dbReference type="GO" id="GO:0003677">
    <property type="term" value="F:DNA binding"/>
    <property type="evidence" value="ECO:0007669"/>
    <property type="project" value="UniProtKB-KW"/>
</dbReference>
<dbReference type="Gene3D" id="1.10.10.10">
    <property type="entry name" value="Winged helix-like DNA-binding domain superfamily/Winged helix DNA-binding domain"/>
    <property type="match status" value="1"/>
</dbReference>
<accession>A0A543CIC1</accession>
<dbReference type="Pfam" id="PF08281">
    <property type="entry name" value="Sigma70_r4_2"/>
    <property type="match status" value="1"/>
</dbReference>
<keyword evidence="5" id="KW-0804">Transcription</keyword>
<dbReference type="Gene3D" id="1.10.1740.10">
    <property type="match status" value="1"/>
</dbReference>
<sequence>MLRAGKKSGNKGPLFGQPEEDAPLLAEELHDEHESVVITEAFPDAEVITASLTDPERFTTLYQRYAGEIHRYVAGRLGPDMADDLMAETFLQAFRYRGRYDPERAGVRPWLYGIATNLIGRQRRSEIRFYRAIVRTGMDPSIEPMEPVIDRLSAESMRGDLAAGMARLNQGERDVLVLVAGSGFAYEEVAQALGISVGTVSSRLFRARKKMRATLEVRGGRA</sequence>
<dbReference type="Pfam" id="PF04542">
    <property type="entry name" value="Sigma70_r2"/>
    <property type="match status" value="1"/>
</dbReference>
<dbReference type="InterPro" id="IPR039425">
    <property type="entry name" value="RNA_pol_sigma-70-like"/>
</dbReference>
<protein>
    <submittedName>
        <fullName evidence="7">RNA polymerase sigma-70 factor (ECF subfamily)</fullName>
    </submittedName>
</protein>
<dbReference type="Proteomes" id="UP000316096">
    <property type="component" value="Unassembled WGS sequence"/>
</dbReference>
<dbReference type="GO" id="GO:0016987">
    <property type="term" value="F:sigma factor activity"/>
    <property type="evidence" value="ECO:0007669"/>
    <property type="project" value="UniProtKB-KW"/>
</dbReference>
<dbReference type="InterPro" id="IPR014284">
    <property type="entry name" value="RNA_pol_sigma-70_dom"/>
</dbReference>
<dbReference type="NCBIfam" id="TIGR02937">
    <property type="entry name" value="sigma70-ECF"/>
    <property type="match status" value="1"/>
</dbReference>
<evidence type="ECO:0000259" key="6">
    <source>
        <dbReference type="PROSITE" id="PS00622"/>
    </source>
</evidence>
<keyword evidence="4" id="KW-0238">DNA-binding</keyword>
<evidence type="ECO:0000313" key="8">
    <source>
        <dbReference type="Proteomes" id="UP000316096"/>
    </source>
</evidence>
<dbReference type="InterPro" id="IPR007627">
    <property type="entry name" value="RNA_pol_sigma70_r2"/>
</dbReference>
<dbReference type="PANTHER" id="PTHR43133:SF8">
    <property type="entry name" value="RNA POLYMERASE SIGMA FACTOR HI_1459-RELATED"/>
    <property type="match status" value="1"/>
</dbReference>
<dbReference type="SUPFAM" id="SSF88659">
    <property type="entry name" value="Sigma3 and sigma4 domains of RNA polymerase sigma factors"/>
    <property type="match status" value="1"/>
</dbReference>
<evidence type="ECO:0000256" key="2">
    <source>
        <dbReference type="ARBA" id="ARBA00023015"/>
    </source>
</evidence>
<dbReference type="InterPro" id="IPR000792">
    <property type="entry name" value="Tscrpt_reg_LuxR_C"/>
</dbReference>
<dbReference type="CDD" id="cd06171">
    <property type="entry name" value="Sigma70_r4"/>
    <property type="match status" value="1"/>
</dbReference>
<evidence type="ECO:0000313" key="7">
    <source>
        <dbReference type="EMBL" id="TQL96845.1"/>
    </source>
</evidence>
<keyword evidence="3" id="KW-0731">Sigma factor</keyword>